<keyword evidence="2" id="KW-1185">Reference proteome</keyword>
<dbReference type="EMBL" id="JASNQZ010000005">
    <property type="protein sequence ID" value="KAL0957263.1"/>
    <property type="molecule type" value="Genomic_DNA"/>
</dbReference>
<organism evidence="1 2">
    <name type="scientific">Hohenbuehelia grisea</name>
    <dbReference type="NCBI Taxonomy" id="104357"/>
    <lineage>
        <taxon>Eukaryota</taxon>
        <taxon>Fungi</taxon>
        <taxon>Dikarya</taxon>
        <taxon>Basidiomycota</taxon>
        <taxon>Agaricomycotina</taxon>
        <taxon>Agaricomycetes</taxon>
        <taxon>Agaricomycetidae</taxon>
        <taxon>Agaricales</taxon>
        <taxon>Pleurotineae</taxon>
        <taxon>Pleurotaceae</taxon>
        <taxon>Hohenbuehelia</taxon>
    </lineage>
</organism>
<dbReference type="Proteomes" id="UP001556367">
    <property type="component" value="Unassembled WGS sequence"/>
</dbReference>
<comment type="caution">
    <text evidence="1">The sequence shown here is derived from an EMBL/GenBank/DDBJ whole genome shotgun (WGS) entry which is preliminary data.</text>
</comment>
<evidence type="ECO:0000313" key="1">
    <source>
        <dbReference type="EMBL" id="KAL0957263.1"/>
    </source>
</evidence>
<sequence>MVFERRIVVVQRLVGLGGAGSGDDKRTLSWELHSQQRTSLQPQQPRVQVARDSSGYFGFLPLAWTLRRTSRTAISFDDNCATLPVDYFGHPEARSLRRFDSRSCQ</sequence>
<protein>
    <submittedName>
        <fullName evidence="1">Uncharacterized protein</fullName>
    </submittedName>
</protein>
<accession>A0ABR3JPP5</accession>
<evidence type="ECO:0000313" key="2">
    <source>
        <dbReference type="Proteomes" id="UP001556367"/>
    </source>
</evidence>
<name>A0ABR3JPP5_9AGAR</name>
<gene>
    <name evidence="1" type="ORF">HGRIS_001077</name>
</gene>
<proteinExistence type="predicted"/>
<reference evidence="2" key="1">
    <citation type="submission" date="2024-06" db="EMBL/GenBank/DDBJ databases">
        <title>Multi-omics analyses provide insights into the biosynthesis of the anticancer antibiotic pleurotin in Hohenbuehelia grisea.</title>
        <authorList>
            <person name="Weaver J.A."/>
            <person name="Alberti F."/>
        </authorList>
    </citation>
    <scope>NUCLEOTIDE SEQUENCE [LARGE SCALE GENOMIC DNA]</scope>
    <source>
        <strain evidence="2">T-177</strain>
    </source>
</reference>